<gene>
    <name evidence="2" type="ORF">CAEBREN_16140</name>
</gene>
<proteinExistence type="predicted"/>
<name>G0MY91_CAEBE</name>
<dbReference type="Proteomes" id="UP000008068">
    <property type="component" value="Unassembled WGS sequence"/>
</dbReference>
<dbReference type="InParanoid" id="G0MY91"/>
<organism evidence="3">
    <name type="scientific">Caenorhabditis brenneri</name>
    <name type="common">Nematode worm</name>
    <dbReference type="NCBI Taxonomy" id="135651"/>
    <lineage>
        <taxon>Eukaryota</taxon>
        <taxon>Metazoa</taxon>
        <taxon>Ecdysozoa</taxon>
        <taxon>Nematoda</taxon>
        <taxon>Chromadorea</taxon>
        <taxon>Rhabditida</taxon>
        <taxon>Rhabditina</taxon>
        <taxon>Rhabditomorpha</taxon>
        <taxon>Rhabditoidea</taxon>
        <taxon>Rhabditidae</taxon>
        <taxon>Peloderinae</taxon>
        <taxon>Caenorhabditis</taxon>
    </lineage>
</organism>
<accession>G0MY91</accession>
<dbReference type="EMBL" id="GL379820">
    <property type="protein sequence ID" value="EGT47528.1"/>
    <property type="molecule type" value="Genomic_DNA"/>
</dbReference>
<dbReference type="HOGENOM" id="CLU_1961518_0_0_1"/>
<evidence type="ECO:0000313" key="2">
    <source>
        <dbReference type="EMBL" id="EGT47528.1"/>
    </source>
</evidence>
<keyword evidence="1" id="KW-0175">Coiled coil</keyword>
<evidence type="ECO:0000313" key="3">
    <source>
        <dbReference type="Proteomes" id="UP000008068"/>
    </source>
</evidence>
<keyword evidence="3" id="KW-1185">Reference proteome</keyword>
<evidence type="ECO:0000256" key="1">
    <source>
        <dbReference type="SAM" id="Coils"/>
    </source>
</evidence>
<feature type="coiled-coil region" evidence="1">
    <location>
        <begin position="91"/>
        <end position="118"/>
    </location>
</feature>
<protein>
    <submittedName>
        <fullName evidence="2">Uncharacterized protein</fullName>
    </submittedName>
</protein>
<reference evidence="3" key="1">
    <citation type="submission" date="2011-07" db="EMBL/GenBank/DDBJ databases">
        <authorList>
            <consortium name="Caenorhabditis brenneri Sequencing and Analysis Consortium"/>
            <person name="Wilson R.K."/>
        </authorList>
    </citation>
    <scope>NUCLEOTIDE SEQUENCE [LARGE SCALE GENOMIC DNA]</scope>
    <source>
        <strain evidence="3">PB2801</strain>
    </source>
</reference>
<sequence>METRIEITADDKFISQLERRAEPLERHFVLCVIEKNAKLPVDQVFTGPEYAVEEAETGILFSIEKFRILLDGSLMVTFPVVQNREYNAMWVERVERELRSKDREIELLREEVRHLQRIQSPVEQVELN</sequence>
<dbReference type="AlphaFoldDB" id="G0MY91"/>